<dbReference type="Pfam" id="PF00005">
    <property type="entry name" value="ABC_tran"/>
    <property type="match status" value="2"/>
</dbReference>
<evidence type="ECO:0000256" key="4">
    <source>
        <dbReference type="ARBA" id="ARBA00022840"/>
    </source>
</evidence>
<evidence type="ECO:0000256" key="2">
    <source>
        <dbReference type="ARBA" id="ARBA00022737"/>
    </source>
</evidence>
<feature type="region of interest" description="Disordered" evidence="5">
    <location>
        <begin position="501"/>
        <end position="520"/>
    </location>
</feature>
<evidence type="ECO:0000256" key="1">
    <source>
        <dbReference type="ARBA" id="ARBA00022448"/>
    </source>
</evidence>
<name>A0ABX4WD56_VIBDI</name>
<dbReference type="Gene3D" id="3.40.50.300">
    <property type="entry name" value="P-loop containing nucleotide triphosphate hydrolases"/>
    <property type="match status" value="2"/>
</dbReference>
<dbReference type="CDD" id="cd03215">
    <property type="entry name" value="ABC_Carb_Monos_II"/>
    <property type="match status" value="1"/>
</dbReference>
<dbReference type="PROSITE" id="PS00211">
    <property type="entry name" value="ABC_TRANSPORTER_1"/>
    <property type="match status" value="1"/>
</dbReference>
<organism evidence="7 8">
    <name type="scientific">Vibrio diazotrophicus</name>
    <dbReference type="NCBI Taxonomy" id="685"/>
    <lineage>
        <taxon>Bacteria</taxon>
        <taxon>Pseudomonadati</taxon>
        <taxon>Pseudomonadota</taxon>
        <taxon>Gammaproteobacteria</taxon>
        <taxon>Vibrionales</taxon>
        <taxon>Vibrionaceae</taxon>
        <taxon>Vibrio</taxon>
    </lineage>
</organism>
<dbReference type="CDD" id="cd03216">
    <property type="entry name" value="ABC_Carb_Monos_I"/>
    <property type="match status" value="1"/>
</dbReference>
<comment type="caution">
    <text evidence="7">The sequence shown here is derived from an EMBL/GenBank/DDBJ whole genome shotgun (WGS) entry which is preliminary data.</text>
</comment>
<dbReference type="PANTHER" id="PTHR43790">
    <property type="entry name" value="CARBOHYDRATE TRANSPORT ATP-BINDING PROTEIN MG119-RELATED"/>
    <property type="match status" value="1"/>
</dbReference>
<dbReference type="InterPro" id="IPR050107">
    <property type="entry name" value="ABC_carbohydrate_import_ATPase"/>
</dbReference>
<reference evidence="7 8" key="1">
    <citation type="submission" date="2018-01" db="EMBL/GenBank/DDBJ databases">
        <title>Draft genome sequences of six Vibrio diazotrophicus strains isolated from deep-sea sediments of the Baltic Sea.</title>
        <authorList>
            <person name="Castillo D."/>
            <person name="Vandieken V."/>
            <person name="Chiang O."/>
            <person name="Middelboe M."/>
        </authorList>
    </citation>
    <scope>NUCLEOTIDE SEQUENCE [LARGE SCALE GENOMIC DNA]</scope>
    <source>
        <strain evidence="7 8">65.10M</strain>
    </source>
</reference>
<keyword evidence="3" id="KW-0547">Nucleotide-binding</keyword>
<keyword evidence="1" id="KW-0813">Transport</keyword>
<evidence type="ECO:0000256" key="3">
    <source>
        <dbReference type="ARBA" id="ARBA00022741"/>
    </source>
</evidence>
<dbReference type="SUPFAM" id="SSF52540">
    <property type="entry name" value="P-loop containing nucleoside triphosphate hydrolases"/>
    <property type="match status" value="2"/>
</dbReference>
<evidence type="ECO:0000256" key="5">
    <source>
        <dbReference type="SAM" id="MobiDB-lite"/>
    </source>
</evidence>
<dbReference type="InterPro" id="IPR003593">
    <property type="entry name" value="AAA+_ATPase"/>
</dbReference>
<evidence type="ECO:0000313" key="7">
    <source>
        <dbReference type="EMBL" id="PNI02143.1"/>
    </source>
</evidence>
<dbReference type="InterPro" id="IPR027417">
    <property type="entry name" value="P-loop_NTPase"/>
</dbReference>
<proteinExistence type="predicted"/>
<dbReference type="InterPro" id="IPR003439">
    <property type="entry name" value="ABC_transporter-like_ATP-bd"/>
</dbReference>
<keyword evidence="2" id="KW-0677">Repeat</keyword>
<sequence length="520" mass="56734">MEWVMSKISNTIEIRAIKKAFGQNTVLHDVSLTIQGGSVLALMGANGAGKSTLVKILSGVYSADDGEILINGKKADVSTPQSARDAGIITVHQIINDGVVQDLNVAENLLLDKLCDGRFGTYISKKALEAQAKPLAEKIGLTLPLDTQVSELSQADKQLVAIARAISDKPKLLILDEPTSSLSDTESIKLFEAVKTMRSQGVAVVYISHRMSDIRTLADNIAALREGRIVGHFEPPLDYDAAVDSMLGHAVGAVSHQYQSGEKKVLELIDVQLKPETEPFNLSFHTGEVVVLTGLLSSGCTSVVEGIFGMSPFALGQIVLDGKHWVPSNPTHAIESGVFMVQEDRGNNALIPDFSIEKNVSLPFLKRFSTFGFIDTKKEKQVVEEAIQTTKVKYLDQTELMTTLSGGNQQKAMVARWMIDDCRVLLLNEPFQGVDISSRRQIGQLLRNTATDRATIAVCTDIEEALEIADRIIVFNHNRLIGIHQIDQVHMPTLIKQIAAAPTPNNNNTTIEEVTDEKYA</sequence>
<dbReference type="PROSITE" id="PS50893">
    <property type="entry name" value="ABC_TRANSPORTER_2"/>
    <property type="match status" value="2"/>
</dbReference>
<feature type="compositionally biased region" description="Low complexity" evidence="5">
    <location>
        <begin position="501"/>
        <end position="510"/>
    </location>
</feature>
<feature type="domain" description="ABC transporter" evidence="6">
    <location>
        <begin position="12"/>
        <end position="251"/>
    </location>
</feature>
<protein>
    <recommendedName>
        <fullName evidence="6">ABC transporter domain-containing protein</fullName>
    </recommendedName>
</protein>
<keyword evidence="4" id="KW-0067">ATP-binding</keyword>
<accession>A0ABX4WD56</accession>
<dbReference type="InterPro" id="IPR017871">
    <property type="entry name" value="ABC_transporter-like_CS"/>
</dbReference>
<gene>
    <name evidence="7" type="ORF">C1O25_05345</name>
</gene>
<feature type="domain" description="ABC transporter" evidence="6">
    <location>
        <begin position="256"/>
        <end position="502"/>
    </location>
</feature>
<evidence type="ECO:0000259" key="6">
    <source>
        <dbReference type="PROSITE" id="PS50893"/>
    </source>
</evidence>
<dbReference type="Proteomes" id="UP000236547">
    <property type="component" value="Unassembled WGS sequence"/>
</dbReference>
<dbReference type="PANTHER" id="PTHR43790:SF9">
    <property type="entry name" value="GALACTOFURANOSE TRANSPORTER ATP-BINDING PROTEIN YTFR"/>
    <property type="match status" value="1"/>
</dbReference>
<evidence type="ECO:0000313" key="8">
    <source>
        <dbReference type="Proteomes" id="UP000236547"/>
    </source>
</evidence>
<dbReference type="EMBL" id="POSM01000005">
    <property type="protein sequence ID" value="PNI02143.1"/>
    <property type="molecule type" value="Genomic_DNA"/>
</dbReference>
<keyword evidence="8" id="KW-1185">Reference proteome</keyword>
<dbReference type="SMART" id="SM00382">
    <property type="entry name" value="AAA"/>
    <property type="match status" value="2"/>
</dbReference>